<dbReference type="GO" id="GO:0005525">
    <property type="term" value="F:GTP binding"/>
    <property type="evidence" value="ECO:0007669"/>
    <property type="project" value="UniProtKB-KW"/>
</dbReference>
<proteinExistence type="inferred from homology"/>
<evidence type="ECO:0000256" key="7">
    <source>
        <dbReference type="SAM" id="MobiDB-lite"/>
    </source>
</evidence>
<keyword evidence="11" id="KW-0378">Hydrolase</keyword>
<dbReference type="Pfam" id="PF04607">
    <property type="entry name" value="RelA_SpoT"/>
    <property type="match status" value="1"/>
</dbReference>
<dbReference type="SUPFAM" id="SSF55021">
    <property type="entry name" value="ACT-like"/>
    <property type="match status" value="1"/>
</dbReference>
<dbReference type="CDD" id="cd00077">
    <property type="entry name" value="HDc"/>
    <property type="match status" value="1"/>
</dbReference>
<dbReference type="PANTHER" id="PTHR21262:SF31">
    <property type="entry name" value="GTP PYROPHOSPHOKINASE"/>
    <property type="match status" value="1"/>
</dbReference>
<dbReference type="SMART" id="SM00471">
    <property type="entry name" value="HDc"/>
    <property type="match status" value="1"/>
</dbReference>
<dbReference type="InterPro" id="IPR045865">
    <property type="entry name" value="ACT-like_dom_sf"/>
</dbReference>
<comment type="catalytic activity">
    <reaction evidence="4">
        <text>GTP + ATP = guanosine 3'-diphosphate 5'-triphosphate + AMP</text>
        <dbReference type="Rhea" id="RHEA:22088"/>
        <dbReference type="ChEBI" id="CHEBI:30616"/>
        <dbReference type="ChEBI" id="CHEBI:37565"/>
        <dbReference type="ChEBI" id="CHEBI:142410"/>
        <dbReference type="ChEBI" id="CHEBI:456215"/>
        <dbReference type="EC" id="2.7.6.5"/>
    </reaction>
</comment>
<dbReference type="InterPro" id="IPR007685">
    <property type="entry name" value="RelA_SpoT"/>
</dbReference>
<dbReference type="InterPro" id="IPR002912">
    <property type="entry name" value="ACT_dom"/>
</dbReference>
<gene>
    <name evidence="11" type="ORF">FYJ62_06065</name>
</gene>
<dbReference type="NCBIfam" id="TIGR00691">
    <property type="entry name" value="spoT_relA"/>
    <property type="match status" value="1"/>
</dbReference>
<keyword evidence="6" id="KW-0175">Coiled coil</keyword>
<feature type="domain" description="HD" evidence="9">
    <location>
        <begin position="50"/>
        <end position="149"/>
    </location>
</feature>
<comment type="similarity">
    <text evidence="5">Belongs to the relA/spoT family.</text>
</comment>
<evidence type="ECO:0000259" key="8">
    <source>
        <dbReference type="PROSITE" id="PS51671"/>
    </source>
</evidence>
<sequence>MSKYVEMTHEQVMDACKKYMTKDQLDFVESAYEFAARAHEGQTRASGQPYIVHPTQVAGTLATLGLDPDTVAAGFLHDTVEDTPVTNDDIKEKFGPDVAFIVDGVTKLNKYEYKSHKEFLAENHRKMLIAMAKDLRVILVKLADRLHNMHTLEHLRPDKQRRIAAETLDIYAPLADRLGIGTIKWELEDMSFRYTNPDEYYKIVSLMDAKRSEREGYISDAIDYLRGTLDSLGIKYEISGRPKHIYSIYKKMVNKHKDFNEIYDLLAVRVIVPTVKDCYAVLGAVHTKWKPMPGRFKDYIAMPKANGYQSLHTTIIGPGGKPLEIQIRTKAMHQVAEYGVAAHWAYKRGNFDGVNAKDGGALDIGREILDLQKDSKNADEFMEAVHTDIFSDKVYVFTPRGEVYELPKGSVTLDFAYAIHTQVGDHAIGAKVNDKLVPLDYKLKNGDVVDILTQSNAKPSRDWSDMVKTSRARNKIRRYFREIDRDESVERGREEILNLLRENELKPAEYLTKDKIDEVLRHYSFKTEDDMCAAIGFGNMSALTVYNRLTADLRHQQEQAKQKELEEKIMTAGQQTAAATVIKKTSDADDKSKNKSKKGKGKKSDSLVVVQGLEDLDLHFAKCCNPVPGDPIVGYVTKGRGVTVHRADCRNVASSDPVNQGRLIDVAWNKISDDKQAGFNANFELFGYNRQKLLSDVINRLNSMTKNITNVSASVNDDNIAHFYITVEVKNAEQLNDIMAKLRDIPDVYDTKRTDN</sequence>
<dbReference type="SMART" id="SM00954">
    <property type="entry name" value="RelA_SpoT"/>
    <property type="match status" value="1"/>
</dbReference>
<dbReference type="Pfam" id="PF02824">
    <property type="entry name" value="TGS"/>
    <property type="match status" value="1"/>
</dbReference>
<evidence type="ECO:0000256" key="2">
    <source>
        <dbReference type="ARBA" id="ARBA00013251"/>
    </source>
</evidence>
<dbReference type="InterPro" id="IPR004095">
    <property type="entry name" value="TGS"/>
</dbReference>
<dbReference type="InterPro" id="IPR003607">
    <property type="entry name" value="HD/PDEase_dom"/>
</dbReference>
<dbReference type="InterPro" id="IPR043519">
    <property type="entry name" value="NT_sf"/>
</dbReference>
<keyword evidence="3" id="KW-0342">GTP-binding</keyword>
<dbReference type="GO" id="GO:0008728">
    <property type="term" value="F:GTP diphosphokinase activity"/>
    <property type="evidence" value="ECO:0007669"/>
    <property type="project" value="UniProtKB-EC"/>
</dbReference>
<dbReference type="CDD" id="cd04876">
    <property type="entry name" value="ACT_RelA-SpoT"/>
    <property type="match status" value="1"/>
</dbReference>
<organism evidence="11 12">
    <name type="scientific">Lactobacillus porci</name>
    <dbReference type="NCBI Taxonomy" id="2012477"/>
    <lineage>
        <taxon>Bacteria</taxon>
        <taxon>Bacillati</taxon>
        <taxon>Bacillota</taxon>
        <taxon>Bacilli</taxon>
        <taxon>Lactobacillales</taxon>
        <taxon>Lactobacillaceae</taxon>
        <taxon>Lactobacillus</taxon>
    </lineage>
</organism>
<dbReference type="RefSeq" id="WP_154548780.1">
    <property type="nucleotide sequence ID" value="NZ_VUMX01000014.1"/>
</dbReference>
<protein>
    <recommendedName>
        <fullName evidence="2">GTP diphosphokinase</fullName>
        <ecNumber evidence="2">2.7.6.5</ecNumber>
    </recommendedName>
</protein>
<dbReference type="SUPFAM" id="SSF81301">
    <property type="entry name" value="Nucleotidyltransferase"/>
    <property type="match status" value="1"/>
</dbReference>
<dbReference type="Pfam" id="PF13328">
    <property type="entry name" value="HD_4"/>
    <property type="match status" value="1"/>
</dbReference>
<comment type="caution">
    <text evidence="11">The sequence shown here is derived from an EMBL/GenBank/DDBJ whole genome shotgun (WGS) entry which is preliminary data.</text>
</comment>
<dbReference type="Pfam" id="PF19296">
    <property type="entry name" value="RelA_AH_RIS"/>
    <property type="match status" value="1"/>
</dbReference>
<dbReference type="EMBL" id="VUMX01000014">
    <property type="protein sequence ID" value="MST87210.1"/>
    <property type="molecule type" value="Genomic_DNA"/>
</dbReference>
<feature type="domain" description="ACT" evidence="8">
    <location>
        <begin position="682"/>
        <end position="756"/>
    </location>
</feature>
<dbReference type="Gene3D" id="3.30.460.10">
    <property type="entry name" value="Beta Polymerase, domain 2"/>
    <property type="match status" value="1"/>
</dbReference>
<evidence type="ECO:0000313" key="12">
    <source>
        <dbReference type="Proteomes" id="UP000438120"/>
    </source>
</evidence>
<dbReference type="Gene3D" id="1.10.3210.10">
    <property type="entry name" value="Hypothetical protein af1432"/>
    <property type="match status" value="1"/>
</dbReference>
<dbReference type="GO" id="GO:0016787">
    <property type="term" value="F:hydrolase activity"/>
    <property type="evidence" value="ECO:0007669"/>
    <property type="project" value="UniProtKB-KW"/>
</dbReference>
<evidence type="ECO:0000256" key="4">
    <source>
        <dbReference type="ARBA" id="ARBA00048244"/>
    </source>
</evidence>
<dbReference type="Gene3D" id="3.30.70.260">
    <property type="match status" value="1"/>
</dbReference>
<dbReference type="InterPro" id="IPR012675">
    <property type="entry name" value="Beta-grasp_dom_sf"/>
</dbReference>
<dbReference type="Gene3D" id="3.10.20.30">
    <property type="match status" value="1"/>
</dbReference>
<keyword evidence="12" id="KW-1185">Reference proteome</keyword>
<evidence type="ECO:0000256" key="6">
    <source>
        <dbReference type="SAM" id="Coils"/>
    </source>
</evidence>
<dbReference type="InterPro" id="IPR033655">
    <property type="entry name" value="TGS_RelA/SpoT"/>
</dbReference>
<name>A0A6A8MEJ8_9LACO</name>
<feature type="coiled-coil region" evidence="6">
    <location>
        <begin position="546"/>
        <end position="575"/>
    </location>
</feature>
<dbReference type="GO" id="GO:0015970">
    <property type="term" value="P:guanosine tetraphosphate biosynthetic process"/>
    <property type="evidence" value="ECO:0007669"/>
    <property type="project" value="UniProtKB-UniPathway"/>
</dbReference>
<dbReference type="FunFam" id="1.10.3210.10:FF:000001">
    <property type="entry name" value="GTP pyrophosphokinase RelA"/>
    <property type="match status" value="1"/>
</dbReference>
<evidence type="ECO:0000256" key="1">
    <source>
        <dbReference type="ARBA" id="ARBA00004976"/>
    </source>
</evidence>
<dbReference type="Proteomes" id="UP000438120">
    <property type="component" value="Unassembled WGS sequence"/>
</dbReference>
<comment type="pathway">
    <text evidence="1">Purine metabolism; ppGpp biosynthesis; ppGpp from GTP: step 1/2.</text>
</comment>
<feature type="domain" description="TGS" evidence="10">
    <location>
        <begin position="392"/>
        <end position="453"/>
    </location>
</feature>
<feature type="compositionally biased region" description="Basic and acidic residues" evidence="7">
    <location>
        <begin position="584"/>
        <end position="593"/>
    </location>
</feature>
<feature type="region of interest" description="Disordered" evidence="7">
    <location>
        <begin position="580"/>
        <end position="603"/>
    </location>
</feature>
<dbReference type="EC" id="2.7.6.5" evidence="2"/>
<dbReference type="SUPFAM" id="SSF81271">
    <property type="entry name" value="TGS-like"/>
    <property type="match status" value="1"/>
</dbReference>
<comment type="function">
    <text evidence="5">In eubacteria ppGpp (guanosine 3'-diphosphate 5'-diphosphate) is a mediator of the stringent response that coordinates a variety of cellular activities in response to changes in nutritional abundance.</text>
</comment>
<dbReference type="InterPro" id="IPR045600">
    <property type="entry name" value="RelA/SpoT_AH_RIS"/>
</dbReference>
<dbReference type="AlphaFoldDB" id="A0A6A8MEJ8"/>
<dbReference type="OrthoDB" id="9805041at2"/>
<dbReference type="PROSITE" id="PS51671">
    <property type="entry name" value="ACT"/>
    <property type="match status" value="1"/>
</dbReference>
<dbReference type="Pfam" id="PF13291">
    <property type="entry name" value="ACT_4"/>
    <property type="match status" value="1"/>
</dbReference>
<dbReference type="PANTHER" id="PTHR21262">
    <property type="entry name" value="GUANOSINE-3',5'-BIS DIPHOSPHATE 3'-PYROPHOSPHOHYDROLASE"/>
    <property type="match status" value="1"/>
</dbReference>
<reference evidence="11 12" key="1">
    <citation type="submission" date="2019-08" db="EMBL/GenBank/DDBJ databases">
        <title>In-depth cultivation of the pig gut microbiome towards novel bacterial diversity and tailored functional studies.</title>
        <authorList>
            <person name="Wylensek D."/>
            <person name="Hitch T.C.A."/>
            <person name="Clavel T."/>
        </authorList>
    </citation>
    <scope>NUCLEOTIDE SEQUENCE [LARGE SCALE GENOMIC DNA]</scope>
    <source>
        <strain evidence="11 12">Bifido-178-WT-2B</strain>
    </source>
</reference>
<dbReference type="FunFam" id="3.30.460.10:FF:000001">
    <property type="entry name" value="GTP pyrophosphokinase RelA"/>
    <property type="match status" value="1"/>
</dbReference>
<evidence type="ECO:0000256" key="3">
    <source>
        <dbReference type="ARBA" id="ARBA00023134"/>
    </source>
</evidence>
<dbReference type="CDD" id="cd01668">
    <property type="entry name" value="TGS_RSH"/>
    <property type="match status" value="1"/>
</dbReference>
<dbReference type="InterPro" id="IPR006674">
    <property type="entry name" value="HD_domain"/>
</dbReference>
<dbReference type="InterPro" id="IPR004811">
    <property type="entry name" value="RelA/Spo_fam"/>
</dbReference>
<dbReference type="PROSITE" id="PS51880">
    <property type="entry name" value="TGS"/>
    <property type="match status" value="1"/>
</dbReference>
<dbReference type="UniPathway" id="UPA00908">
    <property type="reaction ID" value="UER00884"/>
</dbReference>
<dbReference type="InterPro" id="IPR012676">
    <property type="entry name" value="TGS-like"/>
</dbReference>
<evidence type="ECO:0000259" key="9">
    <source>
        <dbReference type="PROSITE" id="PS51831"/>
    </source>
</evidence>
<dbReference type="SUPFAM" id="SSF109604">
    <property type="entry name" value="HD-domain/PDEase-like"/>
    <property type="match status" value="1"/>
</dbReference>
<dbReference type="PROSITE" id="PS51831">
    <property type="entry name" value="HD"/>
    <property type="match status" value="1"/>
</dbReference>
<dbReference type="FunFam" id="3.10.20.30:FF:000002">
    <property type="entry name" value="GTP pyrophosphokinase (RelA/SpoT)"/>
    <property type="match status" value="1"/>
</dbReference>
<evidence type="ECO:0000256" key="5">
    <source>
        <dbReference type="RuleBase" id="RU003847"/>
    </source>
</evidence>
<dbReference type="GO" id="GO:0005886">
    <property type="term" value="C:plasma membrane"/>
    <property type="evidence" value="ECO:0007669"/>
    <property type="project" value="TreeGrafter"/>
</dbReference>
<accession>A0A6A8MEJ8</accession>
<evidence type="ECO:0000259" key="10">
    <source>
        <dbReference type="PROSITE" id="PS51880"/>
    </source>
</evidence>
<keyword evidence="3" id="KW-0547">Nucleotide-binding</keyword>
<dbReference type="CDD" id="cd05399">
    <property type="entry name" value="NT_Rel-Spo_like"/>
    <property type="match status" value="1"/>
</dbReference>
<evidence type="ECO:0000313" key="11">
    <source>
        <dbReference type="EMBL" id="MST87210.1"/>
    </source>
</evidence>